<feature type="transmembrane region" description="Helical" evidence="6">
    <location>
        <begin position="236"/>
        <end position="255"/>
    </location>
</feature>
<dbReference type="InterPro" id="IPR001851">
    <property type="entry name" value="ABC_transp_permease"/>
</dbReference>
<proteinExistence type="predicted"/>
<name>A0ABU2G4J5_9EURY</name>
<comment type="caution">
    <text evidence="7">The sequence shown here is derived from an EMBL/GenBank/DDBJ whole genome shotgun (WGS) entry which is preliminary data.</text>
</comment>
<keyword evidence="4 6" id="KW-1133">Transmembrane helix</keyword>
<accession>A0ABU2G4J5</accession>
<protein>
    <submittedName>
        <fullName evidence="7">Branched-chain amino acid ABC transporter permease</fullName>
    </submittedName>
</protein>
<feature type="transmembrane region" description="Helical" evidence="6">
    <location>
        <begin position="100"/>
        <end position="120"/>
    </location>
</feature>
<keyword evidence="3 6" id="KW-0812">Transmembrane</keyword>
<feature type="transmembrane region" description="Helical" evidence="6">
    <location>
        <begin position="58"/>
        <end position="80"/>
    </location>
</feature>
<dbReference type="PANTHER" id="PTHR30482">
    <property type="entry name" value="HIGH-AFFINITY BRANCHED-CHAIN AMINO ACID TRANSPORT SYSTEM PERMEASE"/>
    <property type="match status" value="1"/>
</dbReference>
<dbReference type="PANTHER" id="PTHR30482:SF17">
    <property type="entry name" value="ABC TRANSPORTER ATP-BINDING PROTEIN"/>
    <property type="match status" value="1"/>
</dbReference>
<dbReference type="Proteomes" id="UP001254813">
    <property type="component" value="Unassembled WGS sequence"/>
</dbReference>
<evidence type="ECO:0000256" key="5">
    <source>
        <dbReference type="ARBA" id="ARBA00023136"/>
    </source>
</evidence>
<keyword evidence="8" id="KW-1185">Reference proteome</keyword>
<feature type="transmembrane region" description="Helical" evidence="6">
    <location>
        <begin position="275"/>
        <end position="299"/>
    </location>
</feature>
<dbReference type="RefSeq" id="WP_310929673.1">
    <property type="nucleotide sequence ID" value="NZ_JAMQOQ010000004.1"/>
</dbReference>
<evidence type="ECO:0000256" key="1">
    <source>
        <dbReference type="ARBA" id="ARBA00004651"/>
    </source>
</evidence>
<comment type="subcellular location">
    <subcellularLocation>
        <location evidence="1">Cell membrane</location>
        <topology evidence="1">Multi-pass membrane protein</topology>
    </subcellularLocation>
</comment>
<evidence type="ECO:0000256" key="6">
    <source>
        <dbReference type="SAM" id="Phobius"/>
    </source>
</evidence>
<feature type="transmembrane region" description="Helical" evidence="6">
    <location>
        <begin position="189"/>
        <end position="208"/>
    </location>
</feature>
<evidence type="ECO:0000256" key="4">
    <source>
        <dbReference type="ARBA" id="ARBA00022989"/>
    </source>
</evidence>
<dbReference type="CDD" id="cd06581">
    <property type="entry name" value="TM_PBP1_LivM_like"/>
    <property type="match status" value="1"/>
</dbReference>
<keyword evidence="2" id="KW-1003">Cell membrane</keyword>
<gene>
    <name evidence="7" type="ORF">NDI79_16230</name>
</gene>
<feature type="transmembrane region" description="Helical" evidence="6">
    <location>
        <begin position="320"/>
        <end position="346"/>
    </location>
</feature>
<feature type="transmembrane region" description="Helical" evidence="6">
    <location>
        <begin position="132"/>
        <end position="149"/>
    </location>
</feature>
<reference evidence="7 8" key="1">
    <citation type="submission" date="2022-06" db="EMBL/GenBank/DDBJ databases">
        <title>Halogeometricum sp. a new haloarchaeum isolate from saline soil.</title>
        <authorList>
            <person name="Strakova D."/>
            <person name="Galisteo C."/>
            <person name="Sanchez-Porro C."/>
            <person name="Ventosa A."/>
        </authorList>
    </citation>
    <scope>NUCLEOTIDE SEQUENCE [LARGE SCALE GENOMIC DNA]</scope>
    <source>
        <strain evidence="8">S3BR25-2</strain>
    </source>
</reference>
<sequence length="374" mass="40683">MSGQRSPTSIVNRISDAVPVDSVSTLQVPLGLLAIVIFIRPVVSHPLLLGYEQIANTILIWMLFAVAFNLLIGYSGLLSFGHAMFLGIGAYGAAIGTLTWNLPFLLSAAIGITVATLLGYLLGRLTVARGEIYFAMLTLAFAQSIYFIANQNYGGLTGGSTGISGALPAWIESYRGVMYVSLGWVSFDWYYLLATVFVVAGLLLWQLVRSPFGRTLAALRENEQLARAVGIDVKRYKVWAFTLSAAFTALAGVLLEINNQGATLHNLSINTSGDIILMTILGGTNYFLGPAAGAFVWLFAEDFLTEFEMLVLPLSEFPIVTIELSGVLAYWQFFLGLLFVAAVLVAPREGLWGLCRGTLERLYDRINGDQTKHE</sequence>
<dbReference type="Pfam" id="PF02653">
    <property type="entry name" value="BPD_transp_2"/>
    <property type="match status" value="1"/>
</dbReference>
<organism evidence="7 8">
    <name type="scientific">Halogeometricum luteum</name>
    <dbReference type="NCBI Taxonomy" id="2950537"/>
    <lineage>
        <taxon>Archaea</taxon>
        <taxon>Methanobacteriati</taxon>
        <taxon>Methanobacteriota</taxon>
        <taxon>Stenosarchaea group</taxon>
        <taxon>Halobacteria</taxon>
        <taxon>Halobacteriales</taxon>
        <taxon>Haloferacaceae</taxon>
        <taxon>Halogeometricum</taxon>
    </lineage>
</organism>
<evidence type="ECO:0000256" key="3">
    <source>
        <dbReference type="ARBA" id="ARBA00022692"/>
    </source>
</evidence>
<dbReference type="InterPro" id="IPR043428">
    <property type="entry name" value="LivM-like"/>
</dbReference>
<evidence type="ECO:0000313" key="7">
    <source>
        <dbReference type="EMBL" id="MDS0295722.1"/>
    </source>
</evidence>
<evidence type="ECO:0000256" key="2">
    <source>
        <dbReference type="ARBA" id="ARBA00022475"/>
    </source>
</evidence>
<dbReference type="EMBL" id="JAMQOQ010000004">
    <property type="protein sequence ID" value="MDS0295722.1"/>
    <property type="molecule type" value="Genomic_DNA"/>
</dbReference>
<keyword evidence="5 6" id="KW-0472">Membrane</keyword>
<evidence type="ECO:0000313" key="8">
    <source>
        <dbReference type="Proteomes" id="UP001254813"/>
    </source>
</evidence>